<reference evidence="2 3" key="1">
    <citation type="submission" date="2023-07" db="EMBL/GenBank/DDBJ databases">
        <title>Genomic Encyclopedia of Type Strains, Phase IV (KMG-IV): sequencing the most valuable type-strain genomes for metagenomic binning, comparative biology and taxonomic classification.</title>
        <authorList>
            <person name="Goeker M."/>
        </authorList>
    </citation>
    <scope>NUCLEOTIDE SEQUENCE [LARGE SCALE GENOMIC DNA]</scope>
    <source>
        <strain evidence="2 3">DSM 23494</strain>
    </source>
</reference>
<organism evidence="2 3">
    <name type="scientific">Cytobacillus purgationiresistens</name>
    <dbReference type="NCBI Taxonomy" id="863449"/>
    <lineage>
        <taxon>Bacteria</taxon>
        <taxon>Bacillati</taxon>
        <taxon>Bacillota</taxon>
        <taxon>Bacilli</taxon>
        <taxon>Bacillales</taxon>
        <taxon>Bacillaceae</taxon>
        <taxon>Cytobacillus</taxon>
    </lineage>
</organism>
<dbReference type="PANTHER" id="PTHR46889">
    <property type="entry name" value="TRANSPOSASE INSF FOR INSERTION SEQUENCE IS3B-RELATED"/>
    <property type="match status" value="1"/>
</dbReference>
<dbReference type="Gene3D" id="3.30.420.10">
    <property type="entry name" value="Ribonuclease H-like superfamily/Ribonuclease H"/>
    <property type="match status" value="1"/>
</dbReference>
<dbReference type="InterPro" id="IPR012337">
    <property type="entry name" value="RNaseH-like_sf"/>
</dbReference>
<proteinExistence type="predicted"/>
<evidence type="ECO:0000259" key="1">
    <source>
        <dbReference type="PROSITE" id="PS50994"/>
    </source>
</evidence>
<comment type="caution">
    <text evidence="2">The sequence shown here is derived from an EMBL/GenBank/DDBJ whole genome shotgun (WGS) entry which is preliminary data.</text>
</comment>
<dbReference type="Proteomes" id="UP001238088">
    <property type="component" value="Unassembled WGS sequence"/>
</dbReference>
<feature type="domain" description="Integrase catalytic" evidence="1">
    <location>
        <begin position="1"/>
        <end position="85"/>
    </location>
</feature>
<gene>
    <name evidence="2" type="ORF">J2S17_004100</name>
</gene>
<dbReference type="InterPro" id="IPR050900">
    <property type="entry name" value="Transposase_IS3/IS150/IS904"/>
</dbReference>
<evidence type="ECO:0000313" key="3">
    <source>
        <dbReference type="Proteomes" id="UP001238088"/>
    </source>
</evidence>
<sequence>MKHYRDRLKERGIIQSMSRKGNCYDNAVMENFFGILKSEFLYLREFESVEHFEEELRKYIHYYNNKRIKIKLKGLSPVQYRSQSTVA</sequence>
<evidence type="ECO:0000313" key="2">
    <source>
        <dbReference type="EMBL" id="MDQ0272208.1"/>
    </source>
</evidence>
<dbReference type="Pfam" id="PF13333">
    <property type="entry name" value="rve_2"/>
    <property type="match status" value="1"/>
</dbReference>
<keyword evidence="3" id="KW-1185">Reference proteome</keyword>
<dbReference type="InterPro" id="IPR001584">
    <property type="entry name" value="Integrase_cat-core"/>
</dbReference>
<dbReference type="PROSITE" id="PS50994">
    <property type="entry name" value="INTEGRASE"/>
    <property type="match status" value="1"/>
</dbReference>
<protein>
    <submittedName>
        <fullName evidence="2">Transposase InsO family protein</fullName>
    </submittedName>
</protein>
<dbReference type="EMBL" id="JAUSUB010000021">
    <property type="protein sequence ID" value="MDQ0272208.1"/>
    <property type="molecule type" value="Genomic_DNA"/>
</dbReference>
<accession>A0ABU0AP76</accession>
<dbReference type="InterPro" id="IPR036397">
    <property type="entry name" value="RNaseH_sf"/>
</dbReference>
<dbReference type="PANTHER" id="PTHR46889:SF4">
    <property type="entry name" value="TRANSPOSASE INSO FOR INSERTION SEQUENCE ELEMENT IS911B-RELATED"/>
    <property type="match status" value="1"/>
</dbReference>
<name>A0ABU0AP76_9BACI</name>
<dbReference type="SUPFAM" id="SSF53098">
    <property type="entry name" value="Ribonuclease H-like"/>
    <property type="match status" value="1"/>
</dbReference>